<proteinExistence type="predicted"/>
<sequence>MSGATPSKRLQLRTSDLADFFRGSSSGPSSTGSNSVVFEDNQVSSSSSPSKRRSTRIPFIGRSRKKSTHSDVVTSVTSNARESRSSVTTAGSRSVLEQHGGAIASLPHASTSQQSLKTATTSNSFGSKIAAHFTPSKSLGNLKLARKRSTKRPGEQSGYTSESLAPPSSGARSPSIDSKSSQLSRHDRSSTPRASHTNEELAGSPPQPTITVSRPDDFDNLDEYDDLFTKPRNKAKAKPVPIDIRPLYQSSEMHPSRSSPTSPSPPSSPTFHTSTSTITRTPSAVTRMPHTTAVDSITGRLCSGASVTSFRRLPLKPKEGVKQHSIDIDPAEESEAMSVKSAMSMPTSFRRTVKAPETGPTGILEKRRSLATPYSPKGTGRSPPSRISRPSKPPSYPIPATPSPSSSPSSSPPQSPVPRPRAHTISSSRTSSLLARSSDPSTMASPSSPLSKDSTPQSQSTDRNSSSSSSSSSSTPTLTKILPHSTPVEIDVDNASVDELRKALQLRNQQFDELSKHLHKITEAHTAEKTVWEKRILDLEREATRRDKEIKGLTWLVKNDGIGSTATEQSGSRTPSLFEMERSDDSSARSSLPTPSSSIRLPLNRLLQGEDSGAESYPTSTSNSEWGSGTSGAEDESQLAMAMMKPRRAMKKLRLVESANKSVPITRPIPLKQPGPGSEISISDLLKPSKRSSASSSFTVASSSTSSEHSPTSLTFPNPQTLIPIPESRAKENHASLASDKDEYKRERRPSKVSFKQSGQPSASASKSPIDSVTPGSRLTPSEAYIRNLKKGRPPSIAQVLDLSEKADQPTGTPISSIGSIEDSYGGRSRALLAGVRHTYTIYIIVLHLTFCI</sequence>
<keyword evidence="3" id="KW-1185">Reference proteome</keyword>
<name>A0A6A4IKI7_9AGAR</name>
<dbReference type="Proteomes" id="UP000799118">
    <property type="component" value="Unassembled WGS sequence"/>
</dbReference>
<feature type="compositionally biased region" description="Low complexity" evidence="1">
    <location>
        <begin position="588"/>
        <end position="603"/>
    </location>
</feature>
<evidence type="ECO:0000313" key="2">
    <source>
        <dbReference type="EMBL" id="KAE9410083.1"/>
    </source>
</evidence>
<feature type="region of interest" description="Disordered" evidence="1">
    <location>
        <begin position="560"/>
        <end position="791"/>
    </location>
</feature>
<feature type="region of interest" description="Disordered" evidence="1">
    <location>
        <begin position="311"/>
        <end position="486"/>
    </location>
</feature>
<evidence type="ECO:0000256" key="1">
    <source>
        <dbReference type="SAM" id="MobiDB-lite"/>
    </source>
</evidence>
<feature type="compositionally biased region" description="Pro residues" evidence="1">
    <location>
        <begin position="410"/>
        <end position="419"/>
    </location>
</feature>
<protein>
    <submittedName>
        <fullName evidence="2">Uncharacterized protein</fullName>
    </submittedName>
</protein>
<evidence type="ECO:0000313" key="3">
    <source>
        <dbReference type="Proteomes" id="UP000799118"/>
    </source>
</evidence>
<dbReference type="AlphaFoldDB" id="A0A6A4IKI7"/>
<accession>A0A6A4IKI7</accession>
<feature type="compositionally biased region" description="Polar residues" evidence="1">
    <location>
        <begin position="108"/>
        <end position="126"/>
    </location>
</feature>
<feature type="compositionally biased region" description="Low complexity" evidence="1">
    <location>
        <begin position="465"/>
        <end position="474"/>
    </location>
</feature>
<organism evidence="2 3">
    <name type="scientific">Gymnopus androsaceus JB14</name>
    <dbReference type="NCBI Taxonomy" id="1447944"/>
    <lineage>
        <taxon>Eukaryota</taxon>
        <taxon>Fungi</taxon>
        <taxon>Dikarya</taxon>
        <taxon>Basidiomycota</taxon>
        <taxon>Agaricomycotina</taxon>
        <taxon>Agaricomycetes</taxon>
        <taxon>Agaricomycetidae</taxon>
        <taxon>Agaricales</taxon>
        <taxon>Marasmiineae</taxon>
        <taxon>Omphalotaceae</taxon>
        <taxon>Gymnopus</taxon>
    </lineage>
</organism>
<feature type="compositionally biased region" description="Polar residues" evidence="1">
    <location>
        <begin position="170"/>
        <end position="183"/>
    </location>
</feature>
<feature type="compositionally biased region" description="Basic and acidic residues" evidence="1">
    <location>
        <begin position="728"/>
        <end position="746"/>
    </location>
</feature>
<feature type="compositionally biased region" description="Polar residues" evidence="1">
    <location>
        <begin position="754"/>
        <end position="780"/>
    </location>
</feature>
<dbReference type="EMBL" id="ML769386">
    <property type="protein sequence ID" value="KAE9410083.1"/>
    <property type="molecule type" value="Genomic_DNA"/>
</dbReference>
<feature type="region of interest" description="Disordered" evidence="1">
    <location>
        <begin position="1"/>
        <end position="292"/>
    </location>
</feature>
<feature type="compositionally biased region" description="Basic and acidic residues" evidence="1">
    <location>
        <begin position="316"/>
        <end position="327"/>
    </location>
</feature>
<feature type="compositionally biased region" description="Polar residues" evidence="1">
    <location>
        <begin position="450"/>
        <end position="464"/>
    </location>
</feature>
<feature type="compositionally biased region" description="Low complexity" evidence="1">
    <location>
        <begin position="691"/>
        <end position="715"/>
    </location>
</feature>
<feature type="compositionally biased region" description="Low complexity" evidence="1">
    <location>
        <begin position="426"/>
        <end position="449"/>
    </location>
</feature>
<dbReference type="OrthoDB" id="2804750at2759"/>
<feature type="compositionally biased region" description="Low complexity" evidence="1">
    <location>
        <begin position="269"/>
        <end position="283"/>
    </location>
</feature>
<feature type="compositionally biased region" description="Low complexity" evidence="1">
    <location>
        <begin position="381"/>
        <end position="390"/>
    </location>
</feature>
<feature type="compositionally biased region" description="Pro residues" evidence="1">
    <location>
        <begin position="391"/>
        <end position="402"/>
    </location>
</feature>
<gene>
    <name evidence="2" type="ORF">BT96DRAFT_984405</name>
</gene>
<reference evidence="2" key="1">
    <citation type="journal article" date="2019" name="Environ. Microbiol.">
        <title>Fungal ecological strategies reflected in gene transcription - a case study of two litter decomposers.</title>
        <authorList>
            <person name="Barbi F."/>
            <person name="Kohler A."/>
            <person name="Barry K."/>
            <person name="Baskaran P."/>
            <person name="Daum C."/>
            <person name="Fauchery L."/>
            <person name="Ihrmark K."/>
            <person name="Kuo A."/>
            <person name="LaButti K."/>
            <person name="Lipzen A."/>
            <person name="Morin E."/>
            <person name="Grigoriev I.V."/>
            <person name="Henrissat B."/>
            <person name="Lindahl B."/>
            <person name="Martin F."/>
        </authorList>
    </citation>
    <scope>NUCLEOTIDE SEQUENCE</scope>
    <source>
        <strain evidence="2">JB14</strain>
    </source>
</reference>
<feature type="compositionally biased region" description="Polar residues" evidence="1">
    <location>
        <begin position="562"/>
        <end position="575"/>
    </location>
</feature>
<feature type="compositionally biased region" description="Polar residues" evidence="1">
    <location>
        <begin position="617"/>
        <end position="628"/>
    </location>
</feature>
<feature type="compositionally biased region" description="Low complexity" evidence="1">
    <location>
        <begin position="23"/>
        <end position="35"/>
    </location>
</feature>